<sequence length="364" mass="42452">MTKPIPMALLQNKIGSQPYHEVKKLNLWGIDCEDAPSLTMFPNLQILQLSRNQIRTLKHISKLKQLKELYLEKNNIKDIKELEYLKELYNLRVLSLIENPVVKHPEYKKVALKHCLALQVLDDFKIMEQDRQFLKEQELSVQDQQQNLDANSNQMDTNENQNEKQVIVSKKKVKGNKKLKVEPKSSQSSNQSTYSSNNRFDIHSEKIQNAKNDDKVYQFTSKTSPQSKKKSQKYSTKTKAKLIKKQTEPQPQFIDSVSDSYCSQSKQIKHKRSTLKKLKKLSDIIEQNSQPEQSNQNVEEQDKDPQEFQKSISKDSSEEDEENQIDSRDEKLRPDLLLVIQSLIQFIDKPALQCLYTILCEKDK</sequence>
<feature type="compositionally biased region" description="Polar residues" evidence="3">
    <location>
        <begin position="151"/>
        <end position="164"/>
    </location>
</feature>
<dbReference type="AlphaFoldDB" id="A0A8S1XII0"/>
<feature type="compositionally biased region" description="Basic residues" evidence="3">
    <location>
        <begin position="169"/>
        <end position="178"/>
    </location>
</feature>
<evidence type="ECO:0000313" key="4">
    <source>
        <dbReference type="EMBL" id="CAD8201200.1"/>
    </source>
</evidence>
<feature type="compositionally biased region" description="Basic and acidic residues" evidence="3">
    <location>
        <begin position="303"/>
        <end position="316"/>
    </location>
</feature>
<evidence type="ECO:0000256" key="1">
    <source>
        <dbReference type="ARBA" id="ARBA00022614"/>
    </source>
</evidence>
<feature type="compositionally biased region" description="Basic residues" evidence="3">
    <location>
        <begin position="227"/>
        <end position="244"/>
    </location>
</feature>
<feature type="region of interest" description="Disordered" evidence="3">
    <location>
        <begin position="151"/>
        <end position="248"/>
    </location>
</feature>
<feature type="compositionally biased region" description="Basic and acidic residues" evidence="3">
    <location>
        <begin position="200"/>
        <end position="216"/>
    </location>
</feature>
<dbReference type="InterPro" id="IPR001611">
    <property type="entry name" value="Leu-rich_rpt"/>
</dbReference>
<dbReference type="OrthoDB" id="433501at2759"/>
<gene>
    <name evidence="4" type="ORF">POCTA_138.1.T1230208</name>
</gene>
<reference evidence="4" key="1">
    <citation type="submission" date="2021-01" db="EMBL/GenBank/DDBJ databases">
        <authorList>
            <consortium name="Genoscope - CEA"/>
            <person name="William W."/>
        </authorList>
    </citation>
    <scope>NUCLEOTIDE SEQUENCE</scope>
</reference>
<dbReference type="Proteomes" id="UP000683925">
    <property type="component" value="Unassembled WGS sequence"/>
</dbReference>
<protein>
    <submittedName>
        <fullName evidence="4">Uncharacterized protein</fullName>
    </submittedName>
</protein>
<evidence type="ECO:0000256" key="3">
    <source>
        <dbReference type="SAM" id="MobiDB-lite"/>
    </source>
</evidence>
<keyword evidence="5" id="KW-1185">Reference proteome</keyword>
<name>A0A8S1XII0_PAROT</name>
<comment type="caution">
    <text evidence="4">The sequence shown here is derived from an EMBL/GenBank/DDBJ whole genome shotgun (WGS) entry which is preliminary data.</text>
</comment>
<evidence type="ECO:0000313" key="5">
    <source>
        <dbReference type="Proteomes" id="UP000683925"/>
    </source>
</evidence>
<dbReference type="Pfam" id="PF14580">
    <property type="entry name" value="LRR_9"/>
    <property type="match status" value="1"/>
</dbReference>
<organism evidence="4 5">
    <name type="scientific">Paramecium octaurelia</name>
    <dbReference type="NCBI Taxonomy" id="43137"/>
    <lineage>
        <taxon>Eukaryota</taxon>
        <taxon>Sar</taxon>
        <taxon>Alveolata</taxon>
        <taxon>Ciliophora</taxon>
        <taxon>Intramacronucleata</taxon>
        <taxon>Oligohymenophorea</taxon>
        <taxon>Peniculida</taxon>
        <taxon>Parameciidae</taxon>
        <taxon>Paramecium</taxon>
    </lineage>
</organism>
<dbReference type="PANTHER" id="PTHR18849:SF0">
    <property type="entry name" value="CILIA- AND FLAGELLA-ASSOCIATED PROTEIN 410-RELATED"/>
    <property type="match status" value="1"/>
</dbReference>
<feature type="compositionally biased region" description="Low complexity" evidence="3">
    <location>
        <begin position="286"/>
        <end position="298"/>
    </location>
</feature>
<dbReference type="OMA" id="WGIDCED"/>
<proteinExistence type="predicted"/>
<feature type="compositionally biased region" description="Low complexity" evidence="3">
    <location>
        <begin position="184"/>
        <end position="198"/>
    </location>
</feature>
<accession>A0A8S1XII0</accession>
<dbReference type="PROSITE" id="PS51450">
    <property type="entry name" value="LRR"/>
    <property type="match status" value="2"/>
</dbReference>
<dbReference type="EMBL" id="CAJJDP010000123">
    <property type="protein sequence ID" value="CAD8201200.1"/>
    <property type="molecule type" value="Genomic_DNA"/>
</dbReference>
<keyword evidence="2" id="KW-0677">Repeat</keyword>
<evidence type="ECO:0000256" key="2">
    <source>
        <dbReference type="ARBA" id="ARBA00022737"/>
    </source>
</evidence>
<feature type="region of interest" description="Disordered" evidence="3">
    <location>
        <begin position="286"/>
        <end position="328"/>
    </location>
</feature>
<dbReference type="PANTHER" id="PTHR18849">
    <property type="entry name" value="LEUCINE RICH REPEAT PROTEIN"/>
    <property type="match status" value="1"/>
</dbReference>
<keyword evidence="1" id="KW-0433">Leucine-rich repeat</keyword>